<dbReference type="EMBL" id="AP012051">
    <property type="protein sequence ID" value="BAL80171.1"/>
    <property type="molecule type" value="Genomic_DNA"/>
</dbReference>
<dbReference type="Proteomes" id="UP000004793">
    <property type="component" value="Chromosome"/>
</dbReference>
<accession>A0A7U6GD38</accession>
<name>A0A7U6GD38_CALEA</name>
<gene>
    <name evidence="2" type="ordered locus">CSE_00450</name>
</gene>
<feature type="compositionally biased region" description="Basic residues" evidence="1">
    <location>
        <begin position="85"/>
        <end position="96"/>
    </location>
</feature>
<feature type="compositionally biased region" description="Basic and acidic residues" evidence="1">
    <location>
        <begin position="74"/>
        <end position="84"/>
    </location>
</feature>
<dbReference type="AlphaFoldDB" id="A0A7U6GD38"/>
<reference evidence="2 3" key="1">
    <citation type="submission" date="2011-01" db="EMBL/GenBank/DDBJ databases">
        <title>Whole genome sequence of Caldisericum exile AZM16c01.</title>
        <authorList>
            <person name="Narita-Yamada S."/>
            <person name="Kawakoshi A."/>
            <person name="Nakamura S."/>
            <person name="Sasagawa M."/>
            <person name="Fukada J."/>
            <person name="Sekine M."/>
            <person name="Kato Y."/>
            <person name="Fukai R."/>
            <person name="Sasaki K."/>
            <person name="Hanamaki A."/>
            <person name="Narita H."/>
            <person name="Konno Y."/>
            <person name="Mori K."/>
            <person name="Yamazaki S."/>
            <person name="Suzuki K."/>
            <person name="Fujita N."/>
        </authorList>
    </citation>
    <scope>NUCLEOTIDE SEQUENCE [LARGE SCALE GENOMIC DNA]</scope>
    <source>
        <strain evidence="3">DSM 21853 / NBRC 104410 / AZM16c01</strain>
    </source>
</reference>
<keyword evidence="3" id="KW-1185">Reference proteome</keyword>
<evidence type="ECO:0000313" key="3">
    <source>
        <dbReference type="Proteomes" id="UP000004793"/>
    </source>
</evidence>
<evidence type="ECO:0000313" key="2">
    <source>
        <dbReference type="EMBL" id="BAL80171.1"/>
    </source>
</evidence>
<sequence>MNGIEDINGNLFKQVEEKLSYYRSLTGGKFRENNTKLQIERSLSVALSDTQMAKNSIDYRKIIVDSVKRRHYSSKDKRAILSRKEQKKKGKQCLPE</sequence>
<evidence type="ECO:0000256" key="1">
    <source>
        <dbReference type="SAM" id="MobiDB-lite"/>
    </source>
</evidence>
<protein>
    <submittedName>
        <fullName evidence="2">Uncharacterized protein</fullName>
    </submittedName>
</protein>
<proteinExistence type="predicted"/>
<organism evidence="2 3">
    <name type="scientific">Caldisericum exile (strain DSM 21853 / NBRC 104410 / AZM16c01)</name>
    <dbReference type="NCBI Taxonomy" id="511051"/>
    <lineage>
        <taxon>Bacteria</taxon>
        <taxon>Pseudomonadati</taxon>
        <taxon>Caldisericota/Cryosericota group</taxon>
        <taxon>Caldisericota</taxon>
        <taxon>Caldisericia</taxon>
        <taxon>Caldisericales</taxon>
        <taxon>Caldisericaceae</taxon>
        <taxon>Caldisericum</taxon>
    </lineage>
</organism>
<dbReference type="KEGG" id="cex:CSE_00450"/>
<feature type="region of interest" description="Disordered" evidence="1">
    <location>
        <begin position="74"/>
        <end position="96"/>
    </location>
</feature>